<sequence length="308" mass="34379">MSGGSQQSMTLRSRQSYRRAQKLAPFVFLAPAIILLSVFLLYPLIYSFQLSFLDWNGLGNGARFNGLDNWERLLSDAIFWQSALNNIYLAVFSVLIQLPIAVVLAVVLDEAAKGSRILKILYFIPLLMSSVALGVLFKNIFDPNFGPINAILAELGLYDWTQDWLGDPDLALGSVIAVVCWQNVPFYMVLFLAALSSFPREIVEAANLDGASQSTIFWRLKLPHLQGTFRTAVLLAVIGSMRYFDLVYVMTDGGPEHSSEMMATYMYHTVFNSFEMGYGSTIASAMFIIITVIAAISMRLSKRFETEV</sequence>
<dbReference type="CDD" id="cd06261">
    <property type="entry name" value="TM_PBP2"/>
    <property type="match status" value="1"/>
</dbReference>
<evidence type="ECO:0000256" key="5">
    <source>
        <dbReference type="ARBA" id="ARBA00022989"/>
    </source>
</evidence>
<dbReference type="PROSITE" id="PS50928">
    <property type="entry name" value="ABC_TM1"/>
    <property type="match status" value="1"/>
</dbReference>
<dbReference type="PANTHER" id="PTHR30193:SF37">
    <property type="entry name" value="INNER MEMBRANE ABC TRANSPORTER PERMEASE PROTEIN YCJO"/>
    <property type="match status" value="1"/>
</dbReference>
<gene>
    <name evidence="9" type="ORF">SAMN04488056_103410</name>
</gene>
<name>A0A1I5EYT4_9HYPH</name>
<keyword evidence="3" id="KW-1003">Cell membrane</keyword>
<evidence type="ECO:0000256" key="1">
    <source>
        <dbReference type="ARBA" id="ARBA00004651"/>
    </source>
</evidence>
<accession>A0A1I5EYT4</accession>
<evidence type="ECO:0000313" key="10">
    <source>
        <dbReference type="Proteomes" id="UP000199236"/>
    </source>
</evidence>
<reference evidence="9 10" key="1">
    <citation type="submission" date="2016-10" db="EMBL/GenBank/DDBJ databases">
        <authorList>
            <person name="de Groot N.N."/>
        </authorList>
    </citation>
    <scope>NUCLEOTIDE SEQUENCE [LARGE SCALE GENOMIC DNA]</scope>
    <source>
        <strain evidence="9 10">CGMCC 1.9157</strain>
    </source>
</reference>
<keyword evidence="10" id="KW-1185">Reference proteome</keyword>
<dbReference type="GO" id="GO:0005886">
    <property type="term" value="C:plasma membrane"/>
    <property type="evidence" value="ECO:0007669"/>
    <property type="project" value="UniProtKB-SubCell"/>
</dbReference>
<comment type="subcellular location">
    <subcellularLocation>
        <location evidence="1 7">Cell membrane</location>
        <topology evidence="1 7">Multi-pass membrane protein</topology>
    </subcellularLocation>
</comment>
<evidence type="ECO:0000256" key="7">
    <source>
        <dbReference type="RuleBase" id="RU363032"/>
    </source>
</evidence>
<dbReference type="SUPFAM" id="SSF161098">
    <property type="entry name" value="MetI-like"/>
    <property type="match status" value="1"/>
</dbReference>
<evidence type="ECO:0000313" key="9">
    <source>
        <dbReference type="EMBL" id="SFO16627.1"/>
    </source>
</evidence>
<feature type="transmembrane region" description="Helical" evidence="7">
    <location>
        <begin position="227"/>
        <end position="244"/>
    </location>
</feature>
<evidence type="ECO:0000256" key="4">
    <source>
        <dbReference type="ARBA" id="ARBA00022692"/>
    </source>
</evidence>
<dbReference type="Proteomes" id="UP000199236">
    <property type="component" value="Unassembled WGS sequence"/>
</dbReference>
<dbReference type="AlphaFoldDB" id="A0A1I5EYT4"/>
<evidence type="ECO:0000256" key="3">
    <source>
        <dbReference type="ARBA" id="ARBA00022475"/>
    </source>
</evidence>
<proteinExistence type="inferred from homology"/>
<keyword evidence="4 7" id="KW-0812">Transmembrane</keyword>
<feature type="transmembrane region" description="Helical" evidence="7">
    <location>
        <begin position="120"/>
        <end position="137"/>
    </location>
</feature>
<dbReference type="InterPro" id="IPR000515">
    <property type="entry name" value="MetI-like"/>
</dbReference>
<evidence type="ECO:0000256" key="6">
    <source>
        <dbReference type="ARBA" id="ARBA00023136"/>
    </source>
</evidence>
<feature type="transmembrane region" description="Helical" evidence="7">
    <location>
        <begin position="23"/>
        <end position="45"/>
    </location>
</feature>
<dbReference type="SUPFAM" id="SSF160964">
    <property type="entry name" value="MalF N-terminal region-like"/>
    <property type="match status" value="1"/>
</dbReference>
<keyword evidence="5 7" id="KW-1133">Transmembrane helix</keyword>
<keyword evidence="2 7" id="KW-0813">Transport</keyword>
<dbReference type="Pfam" id="PF00528">
    <property type="entry name" value="BPD_transp_1"/>
    <property type="match status" value="1"/>
</dbReference>
<feature type="domain" description="ABC transmembrane type-1" evidence="8">
    <location>
        <begin position="83"/>
        <end position="299"/>
    </location>
</feature>
<feature type="transmembrane region" description="Helical" evidence="7">
    <location>
        <begin position="170"/>
        <end position="195"/>
    </location>
</feature>
<dbReference type="InterPro" id="IPR035906">
    <property type="entry name" value="MetI-like_sf"/>
</dbReference>
<dbReference type="PANTHER" id="PTHR30193">
    <property type="entry name" value="ABC TRANSPORTER PERMEASE PROTEIN"/>
    <property type="match status" value="1"/>
</dbReference>
<dbReference type="Gene3D" id="1.10.3720.10">
    <property type="entry name" value="MetI-like"/>
    <property type="match status" value="1"/>
</dbReference>
<feature type="transmembrane region" description="Helical" evidence="7">
    <location>
        <begin position="276"/>
        <end position="296"/>
    </location>
</feature>
<comment type="similarity">
    <text evidence="7">Belongs to the binding-protein-dependent transport system permease family.</text>
</comment>
<evidence type="ECO:0000256" key="2">
    <source>
        <dbReference type="ARBA" id="ARBA00022448"/>
    </source>
</evidence>
<dbReference type="STRING" id="655353.SAMN04488056_103410"/>
<dbReference type="GO" id="GO:0055085">
    <property type="term" value="P:transmembrane transport"/>
    <property type="evidence" value="ECO:0007669"/>
    <property type="project" value="InterPro"/>
</dbReference>
<protein>
    <submittedName>
        <fullName evidence="9">Carbohydrate ABC transporter membrane protein 1, CUT1 family (TC 3.A.1.1.-)</fullName>
    </submittedName>
</protein>
<dbReference type="InterPro" id="IPR051393">
    <property type="entry name" value="ABC_transporter_permease"/>
</dbReference>
<organism evidence="9 10">
    <name type="scientific">Cohaesibacter marisflavi</name>
    <dbReference type="NCBI Taxonomy" id="655353"/>
    <lineage>
        <taxon>Bacteria</taxon>
        <taxon>Pseudomonadati</taxon>
        <taxon>Pseudomonadota</taxon>
        <taxon>Alphaproteobacteria</taxon>
        <taxon>Hyphomicrobiales</taxon>
        <taxon>Cohaesibacteraceae</taxon>
    </lineage>
</organism>
<dbReference type="EMBL" id="FOVR01000003">
    <property type="protein sequence ID" value="SFO16627.1"/>
    <property type="molecule type" value="Genomic_DNA"/>
</dbReference>
<dbReference type="RefSeq" id="WP_210186700.1">
    <property type="nucleotide sequence ID" value="NZ_FOVR01000003.1"/>
</dbReference>
<evidence type="ECO:0000259" key="8">
    <source>
        <dbReference type="PROSITE" id="PS50928"/>
    </source>
</evidence>
<feature type="transmembrane region" description="Helical" evidence="7">
    <location>
        <begin position="87"/>
        <end position="108"/>
    </location>
</feature>
<keyword evidence="6 7" id="KW-0472">Membrane</keyword>